<proteinExistence type="predicted"/>
<dbReference type="Proteomes" id="UP001108089">
    <property type="component" value="Unassembled WGS sequence"/>
</dbReference>
<keyword evidence="2" id="KW-1185">Reference proteome</keyword>
<comment type="caution">
    <text evidence="1">The sequence shown here is derived from an EMBL/GenBank/DDBJ whole genome shotgun (WGS) entry which is preliminary data.</text>
</comment>
<evidence type="ECO:0000313" key="2">
    <source>
        <dbReference type="Proteomes" id="UP001108089"/>
    </source>
</evidence>
<reference evidence="1" key="1">
    <citation type="submission" date="2022-01" db="EMBL/GenBank/DDBJ databases">
        <title>Gordonia xiamenensis sp. nov., isolated from surface seawater in Xiamen.</title>
        <authorList>
            <person name="He Y.F."/>
        </authorList>
    </citation>
    <scope>NUCLEOTIDE SEQUENCE</scope>
    <source>
        <strain evidence="1">GW1C4-4</strain>
    </source>
</reference>
<gene>
    <name evidence="1" type="ORF">L1892_19840</name>
</gene>
<protein>
    <submittedName>
        <fullName evidence="1">Uncharacterized protein</fullName>
    </submittedName>
</protein>
<dbReference type="EMBL" id="JAKGCU010000024">
    <property type="protein sequence ID" value="MCF3940625.1"/>
    <property type="molecule type" value="Genomic_DNA"/>
</dbReference>
<dbReference type="RefSeq" id="WP_235725370.1">
    <property type="nucleotide sequence ID" value="NZ_JAKGCU010000024.1"/>
</dbReference>
<organism evidence="1 2">
    <name type="scientific">Gordonia tangerina</name>
    <dbReference type="NCBI Taxonomy" id="2911060"/>
    <lineage>
        <taxon>Bacteria</taxon>
        <taxon>Bacillati</taxon>
        <taxon>Actinomycetota</taxon>
        <taxon>Actinomycetes</taxon>
        <taxon>Mycobacteriales</taxon>
        <taxon>Gordoniaceae</taxon>
        <taxon>Gordonia</taxon>
    </lineage>
</organism>
<sequence>MSSVERAVADRWVPLPSEVRAVVEGRPRDVASGVDLWWRDAMPPGVEAQIL</sequence>
<accession>A0ABS9DN21</accession>
<evidence type="ECO:0000313" key="1">
    <source>
        <dbReference type="EMBL" id="MCF3940625.1"/>
    </source>
</evidence>
<name>A0ABS9DN21_9ACTN</name>